<dbReference type="Proteomes" id="UP000494329">
    <property type="component" value="Unassembled WGS sequence"/>
</dbReference>
<accession>A0A6J5E2X2</accession>
<reference evidence="1 2" key="1">
    <citation type="submission" date="2020-04" db="EMBL/GenBank/DDBJ databases">
        <authorList>
            <person name="De Canck E."/>
        </authorList>
    </citation>
    <scope>NUCLEOTIDE SEQUENCE [LARGE SCALE GENOMIC DNA]</scope>
    <source>
        <strain evidence="1 2">LMG 29739</strain>
    </source>
</reference>
<evidence type="ECO:0000313" key="2">
    <source>
        <dbReference type="Proteomes" id="UP000494329"/>
    </source>
</evidence>
<dbReference type="InterPro" id="IPR022191">
    <property type="entry name" value="DUF3717"/>
</dbReference>
<gene>
    <name evidence="1" type="ORF">LMG29739_03461</name>
</gene>
<dbReference type="AlphaFoldDB" id="A0A6J5E2X2"/>
<evidence type="ECO:0008006" key="3">
    <source>
        <dbReference type="Google" id="ProtNLM"/>
    </source>
</evidence>
<dbReference type="EMBL" id="CADIKF010000026">
    <property type="protein sequence ID" value="CAB3760703.1"/>
    <property type="molecule type" value="Genomic_DNA"/>
</dbReference>
<organism evidence="1 2">
    <name type="scientific">Paraburkholderia solisilvae</name>
    <dbReference type="NCBI Taxonomy" id="624376"/>
    <lineage>
        <taxon>Bacteria</taxon>
        <taxon>Pseudomonadati</taxon>
        <taxon>Pseudomonadota</taxon>
        <taxon>Betaproteobacteria</taxon>
        <taxon>Burkholderiales</taxon>
        <taxon>Burkholderiaceae</taxon>
        <taxon>Paraburkholderia</taxon>
    </lineage>
</organism>
<evidence type="ECO:0000313" key="1">
    <source>
        <dbReference type="EMBL" id="CAB3760703.1"/>
    </source>
</evidence>
<sequence length="79" mass="8958">MITKVMSEITINELEAAINFWRARSPAQGDELVLCKEASALSKPYALLIVQRRHAVSHEAFDELARDAWNSYVRLKDGL</sequence>
<name>A0A6J5E2X2_9BURK</name>
<proteinExistence type="predicted"/>
<protein>
    <recommendedName>
        <fullName evidence="3">DUF3717 domain-containing protein</fullName>
    </recommendedName>
</protein>
<keyword evidence="2" id="KW-1185">Reference proteome</keyword>
<dbReference type="Pfam" id="PF12512">
    <property type="entry name" value="DUF3717"/>
    <property type="match status" value="1"/>
</dbReference>